<dbReference type="NCBIfam" id="TIGR00099">
    <property type="entry name" value="Cof-subfamily"/>
    <property type="match status" value="1"/>
</dbReference>
<dbReference type="Gene3D" id="3.30.1240.10">
    <property type="match status" value="1"/>
</dbReference>
<dbReference type="Proteomes" id="UP000199820">
    <property type="component" value="Unassembled WGS sequence"/>
</dbReference>
<dbReference type="Gene3D" id="3.40.50.1000">
    <property type="entry name" value="HAD superfamily/HAD-like"/>
    <property type="match status" value="1"/>
</dbReference>
<dbReference type="GO" id="GO:0005829">
    <property type="term" value="C:cytosol"/>
    <property type="evidence" value="ECO:0007669"/>
    <property type="project" value="TreeGrafter"/>
</dbReference>
<dbReference type="PANTHER" id="PTHR10000:SF25">
    <property type="entry name" value="PHOSPHATASE YKRA-RELATED"/>
    <property type="match status" value="1"/>
</dbReference>
<dbReference type="AlphaFoldDB" id="A0A1I0DR17"/>
<evidence type="ECO:0000313" key="1">
    <source>
        <dbReference type="EMBL" id="SET35012.1"/>
    </source>
</evidence>
<dbReference type="EMBL" id="FOIL01000014">
    <property type="protein sequence ID" value="SET35012.1"/>
    <property type="molecule type" value="Genomic_DNA"/>
</dbReference>
<gene>
    <name evidence="1" type="ORF">SAMN04487771_10144</name>
</gene>
<name>A0A1I0DR17_9FIRM</name>
<dbReference type="SFLD" id="SFLDS00003">
    <property type="entry name" value="Haloacid_Dehalogenase"/>
    <property type="match status" value="1"/>
</dbReference>
<dbReference type="STRING" id="1526.SAMN02910262_02405"/>
<dbReference type="InterPro" id="IPR023214">
    <property type="entry name" value="HAD_sf"/>
</dbReference>
<dbReference type="InterPro" id="IPR000150">
    <property type="entry name" value="Cof"/>
</dbReference>
<sequence>MLVSFDLDMTLLDHKDLRIPDSALRALDLLRQSGKKIILATGRDMDTHYSRQYIDLIRPDAVIHMNGTKITVGSRLLYEHHFNRNLLRAMMTFCEERGYSIGMTYGDDDYYLNPEAVEANDLRRWGECGRHFRDPSSLLTLPVRTLAFVGSPDQVKEMQKTFPNVRFPLFSSQTGADIVEEGCSKADGLVRLAQYFDEDPSLKDAVAFGDSMNDIEVIRAVGTGIAMGNAVPELKEVADYITDPIGQDGIYNACRKFGLFEADFI</sequence>
<proteinExistence type="predicted"/>
<dbReference type="RefSeq" id="WP_074649184.1">
    <property type="nucleotide sequence ID" value="NZ_FOIL01000014.1"/>
</dbReference>
<protein>
    <recommendedName>
        <fullName evidence="3">Cof subfamily of IIB subfamily of haloacid dehalogenase superfamily/HAD-superfamily hydrolase, subfamily IIB</fullName>
    </recommendedName>
</protein>
<dbReference type="PROSITE" id="PS01229">
    <property type="entry name" value="COF_2"/>
    <property type="match status" value="1"/>
</dbReference>
<dbReference type="Pfam" id="PF08282">
    <property type="entry name" value="Hydrolase_3"/>
    <property type="match status" value="1"/>
</dbReference>
<dbReference type="GO" id="GO:0016791">
    <property type="term" value="F:phosphatase activity"/>
    <property type="evidence" value="ECO:0007669"/>
    <property type="project" value="UniProtKB-ARBA"/>
</dbReference>
<dbReference type="GO" id="GO:0000287">
    <property type="term" value="F:magnesium ion binding"/>
    <property type="evidence" value="ECO:0007669"/>
    <property type="project" value="TreeGrafter"/>
</dbReference>
<organism evidence="1 2">
    <name type="scientific">[Clostridium] aminophilum</name>
    <dbReference type="NCBI Taxonomy" id="1526"/>
    <lineage>
        <taxon>Bacteria</taxon>
        <taxon>Bacillati</taxon>
        <taxon>Bacillota</taxon>
        <taxon>Clostridia</taxon>
        <taxon>Lachnospirales</taxon>
        <taxon>Lachnospiraceae</taxon>
    </lineage>
</organism>
<evidence type="ECO:0000313" key="2">
    <source>
        <dbReference type="Proteomes" id="UP000199820"/>
    </source>
</evidence>
<dbReference type="InterPro" id="IPR036412">
    <property type="entry name" value="HAD-like_sf"/>
</dbReference>
<evidence type="ECO:0008006" key="3">
    <source>
        <dbReference type="Google" id="ProtNLM"/>
    </source>
</evidence>
<dbReference type="OrthoDB" id="9810101at2"/>
<reference evidence="1 2" key="1">
    <citation type="submission" date="2016-10" db="EMBL/GenBank/DDBJ databases">
        <authorList>
            <person name="de Groot N.N."/>
        </authorList>
    </citation>
    <scope>NUCLEOTIDE SEQUENCE [LARGE SCALE GENOMIC DNA]</scope>
    <source>
        <strain evidence="1 2">KH1P1</strain>
    </source>
</reference>
<dbReference type="PANTHER" id="PTHR10000">
    <property type="entry name" value="PHOSPHOSERINE PHOSPHATASE"/>
    <property type="match status" value="1"/>
</dbReference>
<keyword evidence="2" id="KW-1185">Reference proteome</keyword>
<dbReference type="SFLD" id="SFLDG01140">
    <property type="entry name" value="C2.B:_Phosphomannomutase_and_P"/>
    <property type="match status" value="1"/>
</dbReference>
<accession>A0A1I0DR17</accession>
<dbReference type="SUPFAM" id="SSF56784">
    <property type="entry name" value="HAD-like"/>
    <property type="match status" value="1"/>
</dbReference>
<dbReference type="eggNOG" id="COG0561">
    <property type="taxonomic scope" value="Bacteria"/>
</dbReference>